<proteinExistence type="predicted"/>
<dbReference type="RefSeq" id="WP_165326609.1">
    <property type="nucleotide sequence ID" value="NZ_CP049109.1"/>
</dbReference>
<name>A0A6G6Y3Y8_9SPHN</name>
<protein>
    <submittedName>
        <fullName evidence="1">Uncharacterized protein</fullName>
    </submittedName>
</protein>
<dbReference type="EMBL" id="CP049109">
    <property type="protein sequence ID" value="QIG79609.1"/>
    <property type="molecule type" value="Genomic_DNA"/>
</dbReference>
<evidence type="ECO:0000313" key="2">
    <source>
        <dbReference type="Proteomes" id="UP000501568"/>
    </source>
</evidence>
<accession>A0A6G6Y3Y8</accession>
<keyword evidence="2" id="KW-1185">Reference proteome</keyword>
<dbReference type="Proteomes" id="UP000501568">
    <property type="component" value="Chromosome"/>
</dbReference>
<dbReference type="AlphaFoldDB" id="A0A6G6Y3Y8"/>
<reference evidence="1 2" key="1">
    <citation type="submission" date="2020-02" db="EMBL/GenBank/DDBJ databases">
        <authorList>
            <person name="Zheng R.K."/>
            <person name="Sun C.M."/>
        </authorList>
    </citation>
    <scope>NUCLEOTIDE SEQUENCE [LARGE SCALE GENOMIC DNA]</scope>
    <source>
        <strain evidence="2">zrk23</strain>
    </source>
</reference>
<sequence length="271" mass="29064">MFAPLLMLLQPAAADPAFRPPTDTALIVETRRVQTEAAAQSVFTATRRIRFAREQGGYAATVTVISVEGQSPGDAGALFEAGYGFLLGRSVTVHLDAAGNVVSVDNLDMLWRDLCASLAERFVAARGIADSERRDRMVAQVAAALRAWPEDRRRAAFASMVTDIVAPDALPRAGTSEPVRVPGHAPDGERIILTGTAATRAQGPLLYVLTEASGEQAGERPVRIARSEELVFDPATGLIRRHVERSRTEIGIGGDRDILEYETTISVAAES</sequence>
<dbReference type="KEGG" id="spzr:G5C33_07270"/>
<organism evidence="1 2">
    <name type="scientific">Stakelama tenebrarum</name>
    <dbReference type="NCBI Taxonomy" id="2711215"/>
    <lineage>
        <taxon>Bacteria</taxon>
        <taxon>Pseudomonadati</taxon>
        <taxon>Pseudomonadota</taxon>
        <taxon>Alphaproteobacteria</taxon>
        <taxon>Sphingomonadales</taxon>
        <taxon>Sphingomonadaceae</taxon>
        <taxon>Stakelama</taxon>
    </lineage>
</organism>
<gene>
    <name evidence="1" type="ORF">G5C33_07270</name>
</gene>
<evidence type="ECO:0000313" key="1">
    <source>
        <dbReference type="EMBL" id="QIG79609.1"/>
    </source>
</evidence>